<comment type="caution">
    <text evidence="2">The sequence shown here is derived from an EMBL/GenBank/DDBJ whole genome shotgun (WGS) entry which is preliminary data.</text>
</comment>
<keyword evidence="1" id="KW-0732">Signal</keyword>
<feature type="chain" id="PRO_5043855907" evidence="1">
    <location>
        <begin position="27"/>
        <end position="77"/>
    </location>
</feature>
<dbReference type="Proteomes" id="UP001443914">
    <property type="component" value="Unassembled WGS sequence"/>
</dbReference>
<evidence type="ECO:0000256" key="1">
    <source>
        <dbReference type="SAM" id="SignalP"/>
    </source>
</evidence>
<sequence>MKSSLTSSFFFALLLVLSFGMKRGEAQYQVCSYGTVEMERCSIAECTSQCHDKVPRSTGKCIAIDTCCCVTRAKFRH</sequence>
<proteinExistence type="predicted"/>
<name>A0AAW1HDR8_SAPOF</name>
<gene>
    <name evidence="2" type="ORF">RND81_12G214800</name>
</gene>
<dbReference type="AlphaFoldDB" id="A0AAW1HDR8"/>
<evidence type="ECO:0000313" key="3">
    <source>
        <dbReference type="Proteomes" id="UP001443914"/>
    </source>
</evidence>
<protein>
    <submittedName>
        <fullName evidence="2">Uncharacterized protein</fullName>
    </submittedName>
</protein>
<reference evidence="2" key="1">
    <citation type="submission" date="2024-03" db="EMBL/GenBank/DDBJ databases">
        <title>WGS assembly of Saponaria officinalis var. Norfolk2.</title>
        <authorList>
            <person name="Jenkins J."/>
            <person name="Shu S."/>
            <person name="Grimwood J."/>
            <person name="Barry K."/>
            <person name="Goodstein D."/>
            <person name="Schmutz J."/>
            <person name="Leebens-Mack J."/>
            <person name="Osbourn A."/>
        </authorList>
    </citation>
    <scope>NUCLEOTIDE SEQUENCE [LARGE SCALE GENOMIC DNA]</scope>
    <source>
        <strain evidence="2">JIC</strain>
    </source>
</reference>
<keyword evidence="3" id="KW-1185">Reference proteome</keyword>
<organism evidence="2 3">
    <name type="scientific">Saponaria officinalis</name>
    <name type="common">Common soapwort</name>
    <name type="synonym">Lychnis saponaria</name>
    <dbReference type="NCBI Taxonomy" id="3572"/>
    <lineage>
        <taxon>Eukaryota</taxon>
        <taxon>Viridiplantae</taxon>
        <taxon>Streptophyta</taxon>
        <taxon>Embryophyta</taxon>
        <taxon>Tracheophyta</taxon>
        <taxon>Spermatophyta</taxon>
        <taxon>Magnoliopsida</taxon>
        <taxon>eudicotyledons</taxon>
        <taxon>Gunneridae</taxon>
        <taxon>Pentapetalae</taxon>
        <taxon>Caryophyllales</taxon>
        <taxon>Caryophyllaceae</taxon>
        <taxon>Caryophylleae</taxon>
        <taxon>Saponaria</taxon>
    </lineage>
</organism>
<dbReference type="EMBL" id="JBDFQZ010000012">
    <property type="protein sequence ID" value="KAK9674154.1"/>
    <property type="molecule type" value="Genomic_DNA"/>
</dbReference>
<evidence type="ECO:0000313" key="2">
    <source>
        <dbReference type="EMBL" id="KAK9674154.1"/>
    </source>
</evidence>
<accession>A0AAW1HDR8</accession>
<feature type="signal peptide" evidence="1">
    <location>
        <begin position="1"/>
        <end position="26"/>
    </location>
</feature>